<evidence type="ECO:0000313" key="2">
    <source>
        <dbReference type="Proteomes" id="UP000814140"/>
    </source>
</evidence>
<comment type="caution">
    <text evidence="1">The sequence shown here is derived from an EMBL/GenBank/DDBJ whole genome shotgun (WGS) entry which is preliminary data.</text>
</comment>
<keyword evidence="2" id="KW-1185">Reference proteome</keyword>
<accession>A0ACB8SVL1</accession>
<reference evidence="1" key="2">
    <citation type="journal article" date="2022" name="New Phytol.">
        <title>Evolutionary transition to the ectomycorrhizal habit in the genomes of a hyperdiverse lineage of mushroom-forming fungi.</title>
        <authorList>
            <person name="Looney B."/>
            <person name="Miyauchi S."/>
            <person name="Morin E."/>
            <person name="Drula E."/>
            <person name="Courty P.E."/>
            <person name="Kohler A."/>
            <person name="Kuo A."/>
            <person name="LaButti K."/>
            <person name="Pangilinan J."/>
            <person name="Lipzen A."/>
            <person name="Riley R."/>
            <person name="Andreopoulos W."/>
            <person name="He G."/>
            <person name="Johnson J."/>
            <person name="Nolan M."/>
            <person name="Tritt A."/>
            <person name="Barry K.W."/>
            <person name="Grigoriev I.V."/>
            <person name="Nagy L.G."/>
            <person name="Hibbett D."/>
            <person name="Henrissat B."/>
            <person name="Matheny P.B."/>
            <person name="Labbe J."/>
            <person name="Martin F.M."/>
        </authorList>
    </citation>
    <scope>NUCLEOTIDE SEQUENCE</scope>
    <source>
        <strain evidence="1">HHB10654</strain>
    </source>
</reference>
<reference evidence="1" key="1">
    <citation type="submission" date="2021-03" db="EMBL/GenBank/DDBJ databases">
        <authorList>
            <consortium name="DOE Joint Genome Institute"/>
            <person name="Ahrendt S."/>
            <person name="Looney B.P."/>
            <person name="Miyauchi S."/>
            <person name="Morin E."/>
            <person name="Drula E."/>
            <person name="Courty P.E."/>
            <person name="Chicoki N."/>
            <person name="Fauchery L."/>
            <person name="Kohler A."/>
            <person name="Kuo A."/>
            <person name="Labutti K."/>
            <person name="Pangilinan J."/>
            <person name="Lipzen A."/>
            <person name="Riley R."/>
            <person name="Andreopoulos W."/>
            <person name="He G."/>
            <person name="Johnson J."/>
            <person name="Barry K.W."/>
            <person name="Grigoriev I.V."/>
            <person name="Nagy L."/>
            <person name="Hibbett D."/>
            <person name="Henrissat B."/>
            <person name="Matheny P.B."/>
            <person name="Labbe J."/>
            <person name="Martin F."/>
        </authorList>
    </citation>
    <scope>NUCLEOTIDE SEQUENCE</scope>
    <source>
        <strain evidence="1">HHB10654</strain>
    </source>
</reference>
<dbReference type="EMBL" id="MU277223">
    <property type="protein sequence ID" value="KAI0059903.1"/>
    <property type="molecule type" value="Genomic_DNA"/>
</dbReference>
<protein>
    <submittedName>
        <fullName evidence="1">Uncharacterized protein</fullName>
    </submittedName>
</protein>
<sequence>MTVDRKVERADRPTARERVARESTVSRRSDLDQNEKYAEKGMQKAGYRRRRGDGVEKTRREAVGAGHEVKRDHHETTWTYEMPKKARIGVMVIMMGPPEQNNELSASVGRRPSPALNGARREMQCGADLVLVRRVDELKDARWEGLELACTWLSAVTATAPERMRLRKFDPRYEPTANVESRPSSQDGAAWSRVGFVFQLPGPNIWQRSRAVHSFVTHLVQEADSDLHMSLLVNDLDHNNVGLYDNFGSSRSPSVIITSIMSMPTLYNTIELQQQKIPAVPGHSNIMEILNSDPGRSREPPSIHAEDDQGNYEDHDAVARWINFIWDLPWFLVLLAFQRLTLEDWGFTPHFPHSYSVHSNERRDRPGDYVTYAEKKTCFLDMLGYAVQTVSRTNDE</sequence>
<evidence type="ECO:0000313" key="1">
    <source>
        <dbReference type="EMBL" id="KAI0059903.1"/>
    </source>
</evidence>
<organism evidence="1 2">
    <name type="scientific">Artomyces pyxidatus</name>
    <dbReference type="NCBI Taxonomy" id="48021"/>
    <lineage>
        <taxon>Eukaryota</taxon>
        <taxon>Fungi</taxon>
        <taxon>Dikarya</taxon>
        <taxon>Basidiomycota</taxon>
        <taxon>Agaricomycotina</taxon>
        <taxon>Agaricomycetes</taxon>
        <taxon>Russulales</taxon>
        <taxon>Auriscalpiaceae</taxon>
        <taxon>Artomyces</taxon>
    </lineage>
</organism>
<proteinExistence type="predicted"/>
<dbReference type="Proteomes" id="UP000814140">
    <property type="component" value="Unassembled WGS sequence"/>
</dbReference>
<gene>
    <name evidence="1" type="ORF">BV25DRAFT_1840099</name>
</gene>
<name>A0ACB8SVL1_9AGAM</name>